<dbReference type="EMBL" id="CP071527">
    <property type="protein sequence ID" value="USQ13259.1"/>
    <property type="molecule type" value="Genomic_DNA"/>
</dbReference>
<evidence type="ECO:0000313" key="2">
    <source>
        <dbReference type="Proteomes" id="UP001057474"/>
    </source>
</evidence>
<accession>A0ABY4Y835</accession>
<organism evidence="1 2">
    <name type="scientific">Legionella lytica</name>
    <dbReference type="NCBI Taxonomy" id="96232"/>
    <lineage>
        <taxon>Bacteria</taxon>
        <taxon>Pseudomonadati</taxon>
        <taxon>Pseudomonadota</taxon>
        <taxon>Gammaproteobacteria</taxon>
        <taxon>Legionellales</taxon>
        <taxon>Legionellaceae</taxon>
        <taxon>Legionella</taxon>
    </lineage>
</organism>
<gene>
    <name evidence="1" type="ORF">J2N86_11260</name>
</gene>
<keyword evidence="2" id="KW-1185">Reference proteome</keyword>
<evidence type="ECO:0000313" key="1">
    <source>
        <dbReference type="EMBL" id="USQ13259.1"/>
    </source>
</evidence>
<reference evidence="1" key="1">
    <citation type="submission" date="2021-03" db="EMBL/GenBank/DDBJ databases">
        <title>Legionella lytica PCM 2298.</title>
        <authorList>
            <person name="Koper P."/>
        </authorList>
    </citation>
    <scope>NUCLEOTIDE SEQUENCE</scope>
    <source>
        <strain evidence="1">PCM 2298</strain>
    </source>
</reference>
<name>A0ABY4Y835_9GAMM</name>
<proteinExistence type="predicted"/>
<protein>
    <submittedName>
        <fullName evidence="1">Uncharacterized protein</fullName>
    </submittedName>
</protein>
<sequence length="166" mass="19081">MFTDTQLGLYETSKDFIFTRLINLVNRSHEGGAASIKAFFFQLKVTLEYNKTYTNYIGEILYPSHENIKLFFSGLNDLLHGNAPESKLVTSITDPRFFPAENNNNEHKKALLTEFCKKLKQDISEWYAEEMKKTELKDSDITDLHSKYHHEFINSLASTSSKASLA</sequence>
<dbReference type="Proteomes" id="UP001057474">
    <property type="component" value="Chromosome"/>
</dbReference>
<dbReference type="RefSeq" id="WP_252579561.1">
    <property type="nucleotide sequence ID" value="NZ_CP071527.1"/>
</dbReference>